<dbReference type="RefSeq" id="WP_145085635.1">
    <property type="nucleotide sequence ID" value="NZ_DAMBUX010000010.1"/>
</dbReference>
<dbReference type="GO" id="GO:0006508">
    <property type="term" value="P:proteolysis"/>
    <property type="evidence" value="ECO:0007669"/>
    <property type="project" value="InterPro"/>
</dbReference>
<dbReference type="Gene3D" id="3.20.20.140">
    <property type="entry name" value="Metal-dependent hydrolases"/>
    <property type="match status" value="1"/>
</dbReference>
<dbReference type="OrthoDB" id="9804920at2"/>
<dbReference type="Pfam" id="PF01244">
    <property type="entry name" value="Peptidase_M19"/>
    <property type="match status" value="1"/>
</dbReference>
<gene>
    <name evidence="1" type="ORF">LY60_03065</name>
</gene>
<sequence>MFLDIHGDIWTDVTIKRGLGRKNIIRNDHLERFKTGGMAGGIFVIWADPPNDKRPRERIVESIKSMSCELWESRDFLKVMLNTHDFYTAMKEDKLAVMLGLEGLSCIGEEVDDLYTLYQLGFRHATLTWNEQNDLATGVKGNQDRGLTRKGKEAVKIINDLGIMLDVSHANEKTFWDICNETDVPFMASHSNARILCDVPRNLTDNQIKAIGEKKGLIGMNSFNEFISFEPENMTVDFLINHLEHVVELIGIDCVALGFDFFDYLEGDTTNSFTSDAYKGTIGLENITKGNNMLVKLEERGFSKEDIEKISYKNFLGFMDRVLK</sequence>
<dbReference type="SUPFAM" id="SSF51556">
    <property type="entry name" value="Metallo-dependent hydrolases"/>
    <property type="match status" value="1"/>
</dbReference>
<dbReference type="PANTHER" id="PTHR10443:SF12">
    <property type="entry name" value="DIPEPTIDASE"/>
    <property type="match status" value="1"/>
</dbReference>
<keyword evidence="2" id="KW-1185">Reference proteome</keyword>
<proteinExistence type="predicted"/>
<protein>
    <submittedName>
        <fullName evidence="1">Membrane dipeptidase</fullName>
    </submittedName>
</protein>
<dbReference type="GO" id="GO:0070573">
    <property type="term" value="F:metallodipeptidase activity"/>
    <property type="evidence" value="ECO:0007669"/>
    <property type="project" value="InterPro"/>
</dbReference>
<evidence type="ECO:0000313" key="1">
    <source>
        <dbReference type="EMBL" id="TWH78223.1"/>
    </source>
</evidence>
<dbReference type="PROSITE" id="PS51365">
    <property type="entry name" value="RENAL_DIPEPTIDASE_2"/>
    <property type="match status" value="1"/>
</dbReference>
<dbReference type="PANTHER" id="PTHR10443">
    <property type="entry name" value="MICROSOMAL DIPEPTIDASE"/>
    <property type="match status" value="1"/>
</dbReference>
<name>A0A562J542_9FIRM</name>
<dbReference type="InterPro" id="IPR032466">
    <property type="entry name" value="Metal_Hydrolase"/>
</dbReference>
<evidence type="ECO:0000313" key="2">
    <source>
        <dbReference type="Proteomes" id="UP000315343"/>
    </source>
</evidence>
<dbReference type="InterPro" id="IPR008257">
    <property type="entry name" value="Pept_M19"/>
</dbReference>
<dbReference type="AlphaFoldDB" id="A0A562J542"/>
<dbReference type="Proteomes" id="UP000315343">
    <property type="component" value="Unassembled WGS sequence"/>
</dbReference>
<accession>A0A562J542</accession>
<comment type="caution">
    <text evidence="1">The sequence shown here is derived from an EMBL/GenBank/DDBJ whole genome shotgun (WGS) entry which is preliminary data.</text>
</comment>
<dbReference type="EMBL" id="VLKH01000010">
    <property type="protein sequence ID" value="TWH78223.1"/>
    <property type="molecule type" value="Genomic_DNA"/>
</dbReference>
<organism evidence="1 2">
    <name type="scientific">Sedimentibacter saalensis</name>
    <dbReference type="NCBI Taxonomy" id="130788"/>
    <lineage>
        <taxon>Bacteria</taxon>
        <taxon>Bacillati</taxon>
        <taxon>Bacillota</taxon>
        <taxon>Tissierellia</taxon>
        <taxon>Sedimentibacter</taxon>
    </lineage>
</organism>
<reference evidence="1 2" key="1">
    <citation type="submission" date="2019-07" db="EMBL/GenBank/DDBJ databases">
        <title>Genomic Encyclopedia of Type Strains, Phase I: the one thousand microbial genomes (KMG-I) project.</title>
        <authorList>
            <person name="Kyrpides N."/>
        </authorList>
    </citation>
    <scope>NUCLEOTIDE SEQUENCE [LARGE SCALE GENOMIC DNA]</scope>
    <source>
        <strain evidence="1 2">DSM 13558</strain>
    </source>
</reference>